<evidence type="ECO:0000313" key="2">
    <source>
        <dbReference type="Proteomes" id="UP001501638"/>
    </source>
</evidence>
<name>A0ABP5WZK2_9ACTN</name>
<organism evidence="1 2">
    <name type="scientific">Streptomyces macrosporus</name>
    <dbReference type="NCBI Taxonomy" id="44032"/>
    <lineage>
        <taxon>Bacteria</taxon>
        <taxon>Bacillati</taxon>
        <taxon>Actinomycetota</taxon>
        <taxon>Actinomycetes</taxon>
        <taxon>Kitasatosporales</taxon>
        <taxon>Streptomycetaceae</taxon>
        <taxon>Streptomyces</taxon>
    </lineage>
</organism>
<keyword evidence="2" id="KW-1185">Reference proteome</keyword>
<proteinExistence type="predicted"/>
<evidence type="ECO:0000313" key="1">
    <source>
        <dbReference type="EMBL" id="GAA2440894.1"/>
    </source>
</evidence>
<reference evidence="2" key="1">
    <citation type="journal article" date="2019" name="Int. J. Syst. Evol. Microbiol.">
        <title>The Global Catalogue of Microorganisms (GCM) 10K type strain sequencing project: providing services to taxonomists for standard genome sequencing and annotation.</title>
        <authorList>
            <consortium name="The Broad Institute Genomics Platform"/>
            <consortium name="The Broad Institute Genome Sequencing Center for Infectious Disease"/>
            <person name="Wu L."/>
            <person name="Ma J."/>
        </authorList>
    </citation>
    <scope>NUCLEOTIDE SEQUENCE [LARGE SCALE GENOMIC DNA]</scope>
    <source>
        <strain evidence="2">JCM 6305</strain>
    </source>
</reference>
<gene>
    <name evidence="1" type="ORF">GCM10010405_25360</name>
</gene>
<protein>
    <submittedName>
        <fullName evidence="1">Uncharacterized protein</fullName>
    </submittedName>
</protein>
<accession>A0ABP5WZK2</accession>
<dbReference type="RefSeq" id="WP_344322377.1">
    <property type="nucleotide sequence ID" value="NZ_BAAASZ010000020.1"/>
</dbReference>
<comment type="caution">
    <text evidence="1">The sequence shown here is derived from an EMBL/GenBank/DDBJ whole genome shotgun (WGS) entry which is preliminary data.</text>
</comment>
<dbReference type="Proteomes" id="UP001501638">
    <property type="component" value="Unassembled WGS sequence"/>
</dbReference>
<sequence>MTTPSETVRLLATADRLLASASSPSSGTWRRGACFALRSALEKRIDQYHTRRYPAAARCSMRAKFICLTVYADREAARAAMAVWHALSMACHYHHYELPPTFDQLRHWRAEVRRALTLLDRSDD</sequence>
<dbReference type="EMBL" id="BAAASZ010000020">
    <property type="protein sequence ID" value="GAA2440894.1"/>
    <property type="molecule type" value="Genomic_DNA"/>
</dbReference>